<dbReference type="EMBL" id="JAPMUA010000004">
    <property type="protein sequence ID" value="MDG3586646.1"/>
    <property type="molecule type" value="Genomic_DNA"/>
</dbReference>
<reference evidence="5" key="1">
    <citation type="submission" date="2022-11" db="EMBL/GenBank/DDBJ databases">
        <title>High-quality draft genome sequence of Galbibacter sp. strain CMA-7.</title>
        <authorList>
            <person name="Wei L."/>
            <person name="Dong C."/>
            <person name="Shao Z."/>
        </authorList>
    </citation>
    <scope>NUCLEOTIDE SEQUENCE</scope>
    <source>
        <strain evidence="5">CMA-7</strain>
    </source>
</reference>
<dbReference type="PANTHER" id="PTHR38465">
    <property type="entry name" value="HTH-TYPE TRANSCRIPTIONAL REGULATOR MJ1563-RELATED"/>
    <property type="match status" value="1"/>
</dbReference>
<comment type="caution">
    <text evidence="5">The sequence shown here is derived from an EMBL/GenBank/DDBJ whole genome shotgun (WGS) entry which is preliminary data.</text>
</comment>
<proteinExistence type="predicted"/>
<dbReference type="SUPFAM" id="SSF46785">
    <property type="entry name" value="Winged helix' DNA-binding domain"/>
    <property type="match status" value="1"/>
</dbReference>
<evidence type="ECO:0000259" key="4">
    <source>
        <dbReference type="SMART" id="SM00418"/>
    </source>
</evidence>
<keyword evidence="1" id="KW-0805">Transcription regulation</keyword>
<dbReference type="RefSeq" id="WP_277900373.1">
    <property type="nucleotide sequence ID" value="NZ_JAPMUA010000004.1"/>
</dbReference>
<dbReference type="Gene3D" id="1.10.10.10">
    <property type="entry name" value="Winged helix-like DNA-binding domain superfamily/Winged helix DNA-binding domain"/>
    <property type="match status" value="1"/>
</dbReference>
<dbReference type="InterPro" id="IPR036390">
    <property type="entry name" value="WH_DNA-bd_sf"/>
</dbReference>
<keyword evidence="6" id="KW-1185">Reference proteome</keyword>
<dbReference type="InterPro" id="IPR000835">
    <property type="entry name" value="HTH_MarR-typ"/>
</dbReference>
<keyword evidence="2" id="KW-0238">DNA-binding</keyword>
<evidence type="ECO:0000313" key="5">
    <source>
        <dbReference type="EMBL" id="MDG3586646.1"/>
    </source>
</evidence>
<dbReference type="Pfam" id="PF12802">
    <property type="entry name" value="MarR_2"/>
    <property type="match status" value="1"/>
</dbReference>
<dbReference type="InterPro" id="IPR001845">
    <property type="entry name" value="HTH_ArsR_DNA-bd_dom"/>
</dbReference>
<organism evidence="5 6">
    <name type="scientific">Galbibacter pacificus</name>
    <dbReference type="NCBI Taxonomy" id="2996052"/>
    <lineage>
        <taxon>Bacteria</taxon>
        <taxon>Pseudomonadati</taxon>
        <taxon>Bacteroidota</taxon>
        <taxon>Flavobacteriia</taxon>
        <taxon>Flavobacteriales</taxon>
        <taxon>Flavobacteriaceae</taxon>
        <taxon>Galbibacter</taxon>
    </lineage>
</organism>
<gene>
    <name evidence="5" type="ORF">OSR52_12285</name>
</gene>
<sequence>MDRKEQMSKLKKELIEEMGVYFESQDILSPLSSRIFALLALVGYDGVTFDEIVEELEVSKSSVSTNLQLLQSMGRISYYTKPGDRKRYFKISVNDMVNRLDDKIDSWQKERKLHEKVANYRKEIIAISNKTNSEIQKDLSFNIHYIEFVDKMIENLQKLKTNILITINQEK</sequence>
<dbReference type="Proteomes" id="UP001153642">
    <property type="component" value="Unassembled WGS sequence"/>
</dbReference>
<dbReference type="CDD" id="cd00090">
    <property type="entry name" value="HTH_ARSR"/>
    <property type="match status" value="1"/>
</dbReference>
<evidence type="ECO:0000313" key="6">
    <source>
        <dbReference type="Proteomes" id="UP001153642"/>
    </source>
</evidence>
<dbReference type="PANTHER" id="PTHR38465:SF1">
    <property type="entry name" value="HTH-TYPE TRANSCRIPTIONAL REGULATOR MJ1563-RELATED"/>
    <property type="match status" value="1"/>
</dbReference>
<evidence type="ECO:0000256" key="1">
    <source>
        <dbReference type="ARBA" id="ARBA00023015"/>
    </source>
</evidence>
<evidence type="ECO:0000256" key="2">
    <source>
        <dbReference type="ARBA" id="ARBA00023125"/>
    </source>
</evidence>
<name>A0ABT6FTS7_9FLAO</name>
<accession>A0ABT6FTS7</accession>
<protein>
    <submittedName>
        <fullName evidence="5">Helix-turn-helix domain-containing protein</fullName>
    </submittedName>
</protein>
<dbReference type="InterPro" id="IPR052362">
    <property type="entry name" value="HTH-GbsR_regulator"/>
</dbReference>
<dbReference type="InterPro" id="IPR011991">
    <property type="entry name" value="ArsR-like_HTH"/>
</dbReference>
<dbReference type="InterPro" id="IPR036388">
    <property type="entry name" value="WH-like_DNA-bd_sf"/>
</dbReference>
<dbReference type="SMART" id="SM00418">
    <property type="entry name" value="HTH_ARSR"/>
    <property type="match status" value="1"/>
</dbReference>
<feature type="domain" description="HTH arsR-type" evidence="4">
    <location>
        <begin position="26"/>
        <end position="105"/>
    </location>
</feature>
<evidence type="ECO:0000256" key="3">
    <source>
        <dbReference type="ARBA" id="ARBA00023163"/>
    </source>
</evidence>
<keyword evidence="3" id="KW-0804">Transcription</keyword>